<evidence type="ECO:0000313" key="1">
    <source>
        <dbReference type="EMBL" id="MCE2596686.1"/>
    </source>
</evidence>
<evidence type="ECO:0008006" key="3">
    <source>
        <dbReference type="Google" id="ProtNLM"/>
    </source>
</evidence>
<proteinExistence type="predicted"/>
<protein>
    <recommendedName>
        <fullName evidence="3">BioF2-like acetyltransferase domain-containing protein</fullName>
    </recommendedName>
</protein>
<keyword evidence="2" id="KW-1185">Reference proteome</keyword>
<sequence length="359" mass="41503">MSMLNAQQWHQGYFEMMLEGSKIAQLDADFVYYQQQGLTIPATISHTKVNNSYVVSPLTLITGYAQDEIPKVRFAALRWFSYQLVKIVEKPLQLAGVGTVQTLNNQCLSTNMYCQGWQTINLSKLRTQALQTRSGHALLLRSLNAAQHSPIIERCEQDGWLAIVTRQVYLHTDWSAVVAGKDLKTDLRLLKQPQWTFKKLVTEQEIERAKVLYDALYLGKYSEHNIQFTLSFFNHGVQSGLLSLYGLFYQEEMLACVGMVIIDGDMTCPILGYDLQQPQKLGLYRRASAFTINYAQQHNLRFNMSSGAPWFKRNRKAKAEIEYSYVYCQHLSKPKQWVWKTFAWLTKHFYRPILEKQGL</sequence>
<name>A0ABS8WCC9_9GAMM</name>
<dbReference type="Proteomes" id="UP001201273">
    <property type="component" value="Unassembled WGS sequence"/>
</dbReference>
<evidence type="ECO:0000313" key="2">
    <source>
        <dbReference type="Proteomes" id="UP001201273"/>
    </source>
</evidence>
<comment type="caution">
    <text evidence="1">The sequence shown here is derived from an EMBL/GenBank/DDBJ whole genome shotgun (WGS) entry which is preliminary data.</text>
</comment>
<dbReference type="EMBL" id="JAIMJA010000023">
    <property type="protein sequence ID" value="MCE2596686.1"/>
    <property type="molecule type" value="Genomic_DNA"/>
</dbReference>
<gene>
    <name evidence="1" type="ORF">K6Y31_18005</name>
</gene>
<dbReference type="RefSeq" id="WP_233054314.1">
    <property type="nucleotide sequence ID" value="NZ_JAIMJA010000023.1"/>
</dbReference>
<organism evidence="1 2">
    <name type="scientific">Motilimonas cestriensis</name>
    <dbReference type="NCBI Taxonomy" id="2742685"/>
    <lineage>
        <taxon>Bacteria</taxon>
        <taxon>Pseudomonadati</taxon>
        <taxon>Pseudomonadota</taxon>
        <taxon>Gammaproteobacteria</taxon>
        <taxon>Alteromonadales</taxon>
        <taxon>Alteromonadales genera incertae sedis</taxon>
        <taxon>Motilimonas</taxon>
    </lineage>
</organism>
<accession>A0ABS8WCC9</accession>
<reference evidence="1 2" key="1">
    <citation type="journal article" date="2022" name="Environ. Microbiol. Rep.">
        <title>Eco-phylogenetic analyses reveal divergent evolution of vitamin B12 metabolism in the marine bacterial family 'Psychromonadaceae'.</title>
        <authorList>
            <person name="Jin X."/>
            <person name="Yang Y."/>
            <person name="Cao H."/>
            <person name="Gao B."/>
            <person name="Zhao Z."/>
        </authorList>
    </citation>
    <scope>NUCLEOTIDE SEQUENCE [LARGE SCALE GENOMIC DNA]</scope>
    <source>
        <strain evidence="1 2">MKS20</strain>
    </source>
</reference>